<dbReference type="GO" id="GO:0003677">
    <property type="term" value="F:DNA binding"/>
    <property type="evidence" value="ECO:0007669"/>
    <property type="project" value="UniProtKB-KW"/>
</dbReference>
<dbReference type="OrthoDB" id="9808360at2"/>
<reference evidence="2 3" key="1">
    <citation type="journal article" date="2009" name="Stand. Genomic Sci.">
        <title>Complete genome sequence of Thermanaerovibrio acidaminovorans type strain (Su883).</title>
        <authorList>
            <person name="Chovatia M."/>
            <person name="Sikorski J."/>
            <person name="Schroder M."/>
            <person name="Lapidus A."/>
            <person name="Nolan M."/>
            <person name="Tice H."/>
            <person name="Glavina Del Rio T."/>
            <person name="Copeland A."/>
            <person name="Cheng J.F."/>
            <person name="Lucas S."/>
            <person name="Chen F."/>
            <person name="Bruce D."/>
            <person name="Goodwin L."/>
            <person name="Pitluck S."/>
            <person name="Ivanova N."/>
            <person name="Mavromatis K."/>
            <person name="Ovchinnikova G."/>
            <person name="Pati A."/>
            <person name="Chen A."/>
            <person name="Palaniappan K."/>
            <person name="Land M."/>
            <person name="Hauser L."/>
            <person name="Chang Y.J."/>
            <person name="Jeffries C.D."/>
            <person name="Chain P."/>
            <person name="Saunders E."/>
            <person name="Detter J.C."/>
            <person name="Brettin T."/>
            <person name="Rohde M."/>
            <person name="Goker M."/>
            <person name="Spring S."/>
            <person name="Bristow J."/>
            <person name="Markowitz V."/>
            <person name="Hugenholtz P."/>
            <person name="Kyrpides N.C."/>
            <person name="Klenk H.P."/>
            <person name="Eisen J.A."/>
        </authorList>
    </citation>
    <scope>NUCLEOTIDE SEQUENCE [LARGE SCALE GENOMIC DNA]</scope>
    <source>
        <strain evidence="3">ATCC 49978 / DSM 6589 / Su883</strain>
    </source>
</reference>
<dbReference type="EMBL" id="CP001818">
    <property type="protein sequence ID" value="ACZ18447.1"/>
    <property type="molecule type" value="Genomic_DNA"/>
</dbReference>
<dbReference type="InterPro" id="IPR036388">
    <property type="entry name" value="WH-like_DNA-bd_sf"/>
</dbReference>
<dbReference type="HOGENOM" id="CLU_107144_0_1_0"/>
<dbReference type="PROSITE" id="PS51197">
    <property type="entry name" value="HTH_RRF2_2"/>
    <property type="match status" value="1"/>
</dbReference>
<dbReference type="eggNOG" id="COG1959">
    <property type="taxonomic scope" value="Bacteria"/>
</dbReference>
<dbReference type="EnsemblBacteria" id="ACZ18447">
    <property type="protein sequence ID" value="ACZ18447"/>
    <property type="gene ID" value="Taci_0208"/>
</dbReference>
<protein>
    <submittedName>
        <fullName evidence="2">Transcriptional regulator, BadM/Rrf2 family</fullName>
    </submittedName>
</protein>
<dbReference type="AlphaFoldDB" id="D1B844"/>
<keyword evidence="3" id="KW-1185">Reference proteome</keyword>
<dbReference type="GO" id="GO:0003700">
    <property type="term" value="F:DNA-binding transcription factor activity"/>
    <property type="evidence" value="ECO:0007669"/>
    <property type="project" value="TreeGrafter"/>
</dbReference>
<dbReference type="InterPro" id="IPR036390">
    <property type="entry name" value="WH_DNA-bd_sf"/>
</dbReference>
<dbReference type="InterPro" id="IPR030489">
    <property type="entry name" value="TR_Rrf2-type_CS"/>
</dbReference>
<keyword evidence="1" id="KW-0238">DNA-binding</keyword>
<sequence>MVPIGVNQKTQYALRALYELSVQYRAGPVKIARIAEAQRIPRKFLEVILSELKAMGYVESLRGREGGYVLARPPWEISIGDVIRDVQGPLSPVDCLIGRGGCRLSGQCSFRPLWARAARALEEVYDGTTFQDLVDGITAEEVSEDE</sequence>
<dbReference type="SUPFAM" id="SSF46785">
    <property type="entry name" value="Winged helix' DNA-binding domain"/>
    <property type="match status" value="1"/>
</dbReference>
<gene>
    <name evidence="2" type="ordered locus">Taci_0208</name>
</gene>
<dbReference type="PROSITE" id="PS01332">
    <property type="entry name" value="HTH_RRF2_1"/>
    <property type="match status" value="1"/>
</dbReference>
<dbReference type="Proteomes" id="UP000002030">
    <property type="component" value="Chromosome"/>
</dbReference>
<accession>D1B844</accession>
<dbReference type="GO" id="GO:0005829">
    <property type="term" value="C:cytosol"/>
    <property type="evidence" value="ECO:0007669"/>
    <property type="project" value="TreeGrafter"/>
</dbReference>
<dbReference type="STRING" id="525903.Taci_0208"/>
<proteinExistence type="predicted"/>
<dbReference type="PANTHER" id="PTHR33221:SF5">
    <property type="entry name" value="HTH-TYPE TRANSCRIPTIONAL REGULATOR ISCR"/>
    <property type="match status" value="1"/>
</dbReference>
<dbReference type="RefSeq" id="WP_012868963.1">
    <property type="nucleotide sequence ID" value="NC_013522.1"/>
</dbReference>
<evidence type="ECO:0000313" key="3">
    <source>
        <dbReference type="Proteomes" id="UP000002030"/>
    </source>
</evidence>
<evidence type="ECO:0000256" key="1">
    <source>
        <dbReference type="ARBA" id="ARBA00023125"/>
    </source>
</evidence>
<dbReference type="KEGG" id="tai:Taci_0208"/>
<dbReference type="NCBIfam" id="TIGR00738">
    <property type="entry name" value="rrf2_super"/>
    <property type="match status" value="1"/>
</dbReference>
<organism evidence="2 3">
    <name type="scientific">Thermanaerovibrio acidaminovorans (strain ATCC 49978 / DSM 6589 / Su883)</name>
    <name type="common">Selenomonas acidaminovorans</name>
    <dbReference type="NCBI Taxonomy" id="525903"/>
    <lineage>
        <taxon>Bacteria</taxon>
        <taxon>Thermotogati</taxon>
        <taxon>Synergistota</taxon>
        <taxon>Synergistia</taxon>
        <taxon>Synergistales</taxon>
        <taxon>Synergistaceae</taxon>
        <taxon>Thermanaerovibrio</taxon>
    </lineage>
</organism>
<dbReference type="Gene3D" id="1.10.10.10">
    <property type="entry name" value="Winged helix-like DNA-binding domain superfamily/Winged helix DNA-binding domain"/>
    <property type="match status" value="1"/>
</dbReference>
<evidence type="ECO:0000313" key="2">
    <source>
        <dbReference type="EMBL" id="ACZ18447.1"/>
    </source>
</evidence>
<dbReference type="InterPro" id="IPR000944">
    <property type="entry name" value="Tscrpt_reg_Rrf2"/>
</dbReference>
<dbReference type="Pfam" id="PF02082">
    <property type="entry name" value="Rrf2"/>
    <property type="match status" value="1"/>
</dbReference>
<dbReference type="PANTHER" id="PTHR33221">
    <property type="entry name" value="WINGED HELIX-TURN-HELIX TRANSCRIPTIONAL REGULATOR, RRF2 FAMILY"/>
    <property type="match status" value="1"/>
</dbReference>
<name>D1B844_THEAS</name>